<accession>A0A4R7HYZ0</accession>
<evidence type="ECO:0000313" key="1">
    <source>
        <dbReference type="EMBL" id="TDT16351.1"/>
    </source>
</evidence>
<sequence length="180" mass="19120">MLDAKSLRIVAEQTSQETWRVVIVIDPDAPDDRLEGDLVAGWEPEGPTSPQLWPVAETTDLGRVSQVTDETDLSPDGAESTAEIEAAMAEARARLAEVPAEVVVVNHIMGLYELGAIHLSSQTPDLVAAQLAIDSMALLVEGLGERLGDDAQTMADALANIRMAFVSVKAQTGQSATNDD</sequence>
<name>A0A4R7HYZ0_9ACTN</name>
<organism evidence="1 2">
    <name type="scientific">Ilumatobacter fluminis</name>
    <dbReference type="NCBI Taxonomy" id="467091"/>
    <lineage>
        <taxon>Bacteria</taxon>
        <taxon>Bacillati</taxon>
        <taxon>Actinomycetota</taxon>
        <taxon>Acidimicrobiia</taxon>
        <taxon>Acidimicrobiales</taxon>
        <taxon>Ilumatobacteraceae</taxon>
        <taxon>Ilumatobacter</taxon>
    </lineage>
</organism>
<dbReference type="EMBL" id="SOAU01000001">
    <property type="protein sequence ID" value="TDT16351.1"/>
    <property type="molecule type" value="Genomic_DNA"/>
</dbReference>
<gene>
    <name evidence="1" type="ORF">BDK89_1935</name>
</gene>
<reference evidence="1 2" key="1">
    <citation type="submission" date="2019-03" db="EMBL/GenBank/DDBJ databases">
        <title>Sequencing the genomes of 1000 actinobacteria strains.</title>
        <authorList>
            <person name="Klenk H.-P."/>
        </authorList>
    </citation>
    <scope>NUCLEOTIDE SEQUENCE [LARGE SCALE GENOMIC DNA]</scope>
    <source>
        <strain evidence="1 2">DSM 18936</strain>
    </source>
</reference>
<protein>
    <submittedName>
        <fullName evidence="1">Uncharacterized protein</fullName>
    </submittedName>
</protein>
<keyword evidence="2" id="KW-1185">Reference proteome</keyword>
<dbReference type="Proteomes" id="UP000294558">
    <property type="component" value="Unassembled WGS sequence"/>
</dbReference>
<dbReference type="AlphaFoldDB" id="A0A4R7HYZ0"/>
<evidence type="ECO:0000313" key="2">
    <source>
        <dbReference type="Proteomes" id="UP000294558"/>
    </source>
</evidence>
<proteinExistence type="predicted"/>
<comment type="caution">
    <text evidence="1">The sequence shown here is derived from an EMBL/GenBank/DDBJ whole genome shotgun (WGS) entry which is preliminary data.</text>
</comment>